<feature type="binding site" evidence="4">
    <location>
        <position position="327"/>
    </location>
    <ligand>
        <name>cyanocob(III)alamin</name>
        <dbReference type="ChEBI" id="CHEBI:17439"/>
    </ligand>
</feature>
<dbReference type="OrthoDB" id="5950489at2759"/>
<keyword evidence="4" id="KW-0170">Cobalt</keyword>
<evidence type="ECO:0000256" key="3">
    <source>
        <dbReference type="ARBA" id="ARBA00022729"/>
    </source>
</evidence>
<dbReference type="PANTHER" id="PTHR10559">
    <property type="entry name" value="TRANSCOBALAMIN-1/GASTRIC INTRINSIC FACTOR"/>
    <property type="match status" value="1"/>
</dbReference>
<dbReference type="AlphaFoldDB" id="A0A9Q1HAS0"/>
<comment type="caution">
    <text evidence="7">The sequence shown here is derived from an EMBL/GenBank/DDBJ whole genome shotgun (WGS) entry which is preliminary data.</text>
</comment>
<proteinExistence type="predicted"/>
<accession>A0A9Q1HAS0</accession>
<dbReference type="PANTHER" id="PTHR10559:SF18">
    <property type="entry name" value="TRANSCOBALAMIN II"/>
    <property type="match status" value="1"/>
</dbReference>
<evidence type="ECO:0000256" key="1">
    <source>
        <dbReference type="ARBA" id="ARBA00004613"/>
    </source>
</evidence>
<evidence type="ECO:0000313" key="7">
    <source>
        <dbReference type="EMBL" id="KAJ8038491.1"/>
    </source>
</evidence>
<keyword evidence="5" id="KW-1015">Disulfide bond</keyword>
<protein>
    <submittedName>
        <fullName evidence="7">Transcobalamin-1</fullName>
    </submittedName>
</protein>
<dbReference type="InterPro" id="IPR051588">
    <property type="entry name" value="Cobalamin_Transport"/>
</dbReference>
<keyword evidence="2" id="KW-0964">Secreted</keyword>
<feature type="disulfide bond" evidence="5">
    <location>
        <begin position="195"/>
        <end position="243"/>
    </location>
</feature>
<gene>
    <name evidence="7" type="ORF">HOLleu_15931</name>
</gene>
<keyword evidence="8" id="KW-1185">Reference proteome</keyword>
<feature type="binding site" evidence="4">
    <location>
        <position position="280"/>
    </location>
    <ligand>
        <name>cyanocob(III)alamin</name>
        <dbReference type="ChEBI" id="CHEBI:17439"/>
    </ligand>
</feature>
<dbReference type="EMBL" id="JAIZAY010000007">
    <property type="protein sequence ID" value="KAJ8038491.1"/>
    <property type="molecule type" value="Genomic_DNA"/>
</dbReference>
<dbReference type="SUPFAM" id="SSF48239">
    <property type="entry name" value="Terpenoid cyclases/Protein prenyltransferases"/>
    <property type="match status" value="1"/>
</dbReference>
<sequence length="349" mass="38623">MHLTIVTTCILLMIPLSEAGYRGCQICGGQYPEINAELSQIREAAVQWLTVQQNGDGSWPTVNTQNVILGLQLANRSWLASQELNERLLTKSRLEFELVRQLLPARREVCDENSGRGRVRFSRSPFKSSFGCPATFERGAGILAQYMLSLQSICCPIDDFYGVNLGCTMTNVLRNFPEENFNNFFQYSLAILSMCSLRADIFWKALWKLAEGSDKSDPCYSPSGDDSGRNISVLSVQVMAMVCARDQAINKNVPNWDSILSARIQCILDTQNDDDGSFGNSTSTALAIQALTAASIDPTIWSCNETVPWLLKQQTNGDFGGIDATAQILPFLYCSNFGSLRNTTIDCPE</sequence>
<comment type="subcellular location">
    <subcellularLocation>
        <location evidence="1">Secreted</location>
    </subcellularLocation>
</comment>
<dbReference type="Proteomes" id="UP001152320">
    <property type="component" value="Chromosome 7"/>
</dbReference>
<dbReference type="GO" id="GO:0005615">
    <property type="term" value="C:extracellular space"/>
    <property type="evidence" value="ECO:0007669"/>
    <property type="project" value="TreeGrafter"/>
</dbReference>
<name>A0A9Q1HAS0_HOLLE</name>
<evidence type="ECO:0000256" key="4">
    <source>
        <dbReference type="PIRSR" id="PIRSR602157-1"/>
    </source>
</evidence>
<reference evidence="7" key="1">
    <citation type="submission" date="2021-10" db="EMBL/GenBank/DDBJ databases">
        <title>Tropical sea cucumber genome reveals ecological adaptation and Cuvierian tubules defense mechanism.</title>
        <authorList>
            <person name="Chen T."/>
        </authorList>
    </citation>
    <scope>NUCLEOTIDE SEQUENCE</scope>
    <source>
        <strain evidence="7">Nanhai2018</strain>
        <tissue evidence="7">Muscle</tissue>
    </source>
</reference>
<dbReference type="Gene3D" id="1.50.10.20">
    <property type="match status" value="1"/>
</dbReference>
<dbReference type="GO" id="GO:0015889">
    <property type="term" value="P:cobalamin transport"/>
    <property type="evidence" value="ECO:0007669"/>
    <property type="project" value="InterPro"/>
</dbReference>
<evidence type="ECO:0000256" key="6">
    <source>
        <dbReference type="SAM" id="SignalP"/>
    </source>
</evidence>
<evidence type="ECO:0000256" key="5">
    <source>
        <dbReference type="PIRSR" id="PIRSR602157-2"/>
    </source>
</evidence>
<dbReference type="InterPro" id="IPR008930">
    <property type="entry name" value="Terpenoid_cyclase/PrenylTrfase"/>
</dbReference>
<dbReference type="GO" id="GO:0031419">
    <property type="term" value="F:cobalamin binding"/>
    <property type="evidence" value="ECO:0007669"/>
    <property type="project" value="InterPro"/>
</dbReference>
<dbReference type="Pfam" id="PF01122">
    <property type="entry name" value="Cobalamin_bind"/>
    <property type="match status" value="1"/>
</dbReference>
<organism evidence="7 8">
    <name type="scientific">Holothuria leucospilota</name>
    <name type="common">Black long sea cucumber</name>
    <name type="synonym">Mertensiothuria leucospilota</name>
    <dbReference type="NCBI Taxonomy" id="206669"/>
    <lineage>
        <taxon>Eukaryota</taxon>
        <taxon>Metazoa</taxon>
        <taxon>Echinodermata</taxon>
        <taxon>Eleutherozoa</taxon>
        <taxon>Echinozoa</taxon>
        <taxon>Holothuroidea</taxon>
        <taxon>Aspidochirotacea</taxon>
        <taxon>Aspidochirotida</taxon>
        <taxon>Holothuriidae</taxon>
        <taxon>Holothuria</taxon>
    </lineage>
</organism>
<dbReference type="InterPro" id="IPR002157">
    <property type="entry name" value="Cbl-bd_prot"/>
</dbReference>
<evidence type="ECO:0000313" key="8">
    <source>
        <dbReference type="Proteomes" id="UP001152320"/>
    </source>
</evidence>
<evidence type="ECO:0000256" key="2">
    <source>
        <dbReference type="ARBA" id="ARBA00022525"/>
    </source>
</evidence>
<feature type="chain" id="PRO_5040233722" evidence="6">
    <location>
        <begin position="20"/>
        <end position="349"/>
    </location>
</feature>
<keyword evidence="3 6" id="KW-0732">Signal</keyword>
<feature type="signal peptide" evidence="6">
    <location>
        <begin position="1"/>
        <end position="19"/>
    </location>
</feature>